<comment type="caution">
    <text evidence="1">The sequence shown here is derived from an EMBL/GenBank/DDBJ whole genome shotgun (WGS) entry which is preliminary data.</text>
</comment>
<name>A0ABW3GEX5_9NOCA</name>
<dbReference type="EMBL" id="JBHTIL010000006">
    <property type="protein sequence ID" value="MFD0927530.1"/>
    <property type="molecule type" value="Genomic_DNA"/>
</dbReference>
<sequence length="208" mass="22430">MLDAILELEQSQLAVMAAIIELEISEANAAAWAPPDTALIYAHNVFGVDRGAALDALPTLLDDNLIETVQSGPRQNADPNVPVTLRNDPDDECRIVLYGRIQEALGKTVVPQITGRVVREQYEKLRLESTIVITEPGAPISSDSSRWQISSPTTGSIFGLGRCVRCWGCELTTAVTPSACRPSSTVQLIESLPKTKRLRSIHTPTGGA</sequence>
<keyword evidence="2" id="KW-1185">Reference proteome</keyword>
<dbReference type="Proteomes" id="UP001597068">
    <property type="component" value="Unassembled WGS sequence"/>
</dbReference>
<evidence type="ECO:0000313" key="1">
    <source>
        <dbReference type="EMBL" id="MFD0927530.1"/>
    </source>
</evidence>
<organism evidence="1 2">
    <name type="scientific">Williamsia deligens</name>
    <dbReference type="NCBI Taxonomy" id="321325"/>
    <lineage>
        <taxon>Bacteria</taxon>
        <taxon>Bacillati</taxon>
        <taxon>Actinomycetota</taxon>
        <taxon>Actinomycetes</taxon>
        <taxon>Mycobacteriales</taxon>
        <taxon>Nocardiaceae</taxon>
        <taxon>Williamsia</taxon>
    </lineage>
</organism>
<gene>
    <name evidence="1" type="ORF">ACFQ04_17455</name>
</gene>
<proteinExistence type="predicted"/>
<accession>A0ABW3GEX5</accession>
<protein>
    <recommendedName>
        <fullName evidence="3">DUF222 domain-containing protein</fullName>
    </recommendedName>
</protein>
<dbReference type="RefSeq" id="WP_253648921.1">
    <property type="nucleotide sequence ID" value="NZ_BAAAMO010000001.1"/>
</dbReference>
<evidence type="ECO:0000313" key="2">
    <source>
        <dbReference type="Proteomes" id="UP001597068"/>
    </source>
</evidence>
<evidence type="ECO:0008006" key="3">
    <source>
        <dbReference type="Google" id="ProtNLM"/>
    </source>
</evidence>
<reference evidence="2" key="1">
    <citation type="journal article" date="2019" name="Int. J. Syst. Evol. Microbiol.">
        <title>The Global Catalogue of Microorganisms (GCM) 10K type strain sequencing project: providing services to taxonomists for standard genome sequencing and annotation.</title>
        <authorList>
            <consortium name="The Broad Institute Genomics Platform"/>
            <consortium name="The Broad Institute Genome Sequencing Center for Infectious Disease"/>
            <person name="Wu L."/>
            <person name="Ma J."/>
        </authorList>
    </citation>
    <scope>NUCLEOTIDE SEQUENCE [LARGE SCALE GENOMIC DNA]</scope>
    <source>
        <strain evidence="2">CCUG 50873</strain>
    </source>
</reference>